<reference evidence="1" key="1">
    <citation type="submission" date="2014-12" db="EMBL/GenBank/DDBJ databases">
        <title>Insight into the proteome of Arion vulgaris.</title>
        <authorList>
            <person name="Aradska J."/>
            <person name="Bulat T."/>
            <person name="Smidak R."/>
            <person name="Sarate P."/>
            <person name="Gangsoo J."/>
            <person name="Sialana F."/>
            <person name="Bilban M."/>
            <person name="Lubec G."/>
        </authorList>
    </citation>
    <scope>NUCLEOTIDE SEQUENCE</scope>
    <source>
        <tissue evidence="1">Skin</tissue>
    </source>
</reference>
<dbReference type="EMBL" id="HACG01049988">
    <property type="protein sequence ID" value="CEK96853.1"/>
    <property type="molecule type" value="Transcribed_RNA"/>
</dbReference>
<evidence type="ECO:0000313" key="1">
    <source>
        <dbReference type="EMBL" id="CEK96853.1"/>
    </source>
</evidence>
<organism evidence="1">
    <name type="scientific">Arion vulgaris</name>
    <dbReference type="NCBI Taxonomy" id="1028688"/>
    <lineage>
        <taxon>Eukaryota</taxon>
        <taxon>Metazoa</taxon>
        <taxon>Spiralia</taxon>
        <taxon>Lophotrochozoa</taxon>
        <taxon>Mollusca</taxon>
        <taxon>Gastropoda</taxon>
        <taxon>Heterobranchia</taxon>
        <taxon>Euthyneura</taxon>
        <taxon>Panpulmonata</taxon>
        <taxon>Eupulmonata</taxon>
        <taxon>Stylommatophora</taxon>
        <taxon>Helicina</taxon>
        <taxon>Arionoidea</taxon>
        <taxon>Arionidae</taxon>
        <taxon>Arion</taxon>
    </lineage>
</organism>
<protein>
    <submittedName>
        <fullName evidence="1">Uncharacterized protein</fullName>
    </submittedName>
</protein>
<dbReference type="AlphaFoldDB" id="A0A0B7BV23"/>
<proteinExistence type="predicted"/>
<name>A0A0B7BV23_9EUPU</name>
<accession>A0A0B7BV23</accession>
<sequence>MQLHRGNPSHGLDEHTKPNAKEVMRSLGLLPRFCATLSADCMLFLLTGTEPYSKAWYNEVNSLPLD</sequence>
<gene>
    <name evidence="1" type="primary">ORF213728</name>
</gene>